<proteinExistence type="predicted"/>
<feature type="transmembrane region" description="Helical" evidence="2">
    <location>
        <begin position="89"/>
        <end position="107"/>
    </location>
</feature>
<comment type="caution">
    <text evidence="4">The sequence shown here is derived from an EMBL/GenBank/DDBJ whole genome shotgun (WGS) entry which is preliminary data.</text>
</comment>
<evidence type="ECO:0000256" key="1">
    <source>
        <dbReference type="SAM" id="MobiDB-lite"/>
    </source>
</evidence>
<name>A0A4R0R6N1_9APHY</name>
<feature type="transmembrane region" description="Helical" evidence="2">
    <location>
        <begin position="119"/>
        <end position="137"/>
    </location>
</feature>
<dbReference type="Pfam" id="PF20152">
    <property type="entry name" value="DUF6534"/>
    <property type="match status" value="1"/>
</dbReference>
<dbReference type="OrthoDB" id="2662484at2759"/>
<accession>A0A4R0R6N1</accession>
<feature type="transmembrane region" description="Helical" evidence="2">
    <location>
        <begin position="230"/>
        <end position="251"/>
    </location>
</feature>
<keyword evidence="2" id="KW-0812">Transmembrane</keyword>
<gene>
    <name evidence="4" type="ORF">EIP91_005815</name>
</gene>
<dbReference type="Proteomes" id="UP000292702">
    <property type="component" value="Unassembled WGS sequence"/>
</dbReference>
<evidence type="ECO:0000313" key="4">
    <source>
        <dbReference type="EMBL" id="TCD63230.1"/>
    </source>
</evidence>
<feature type="transmembrane region" description="Helical" evidence="2">
    <location>
        <begin position="157"/>
        <end position="183"/>
    </location>
</feature>
<evidence type="ECO:0000256" key="2">
    <source>
        <dbReference type="SAM" id="Phobius"/>
    </source>
</evidence>
<dbReference type="EMBL" id="RWJN01000313">
    <property type="protein sequence ID" value="TCD63230.1"/>
    <property type="molecule type" value="Genomic_DNA"/>
</dbReference>
<sequence>MSTIANVSLLTGPLLLGHLLNWLLYGVLIVQVYLYYIAFPRDGHSRQSLVGFTLLFETLQLVLSTYDAFRVFGKGWGNPEQLDRIGLEGLSIPVFASVASCICQLFYASRLYAISNNRWMSSSVALLAVIQVVFGIYDGVKCFIVGRLSGIPGTNVVWINSAWAGTSALCHVIITFSTFWYLLRLKSSSKMKRTSTLITRLIKLTVETGFICAAVNMLALLLFLVRQDTLFYIVPLATTSKLYTNCLLAVLNSRFKILGGRYTQELEVEDRISSFNFASSVIGLSDRHQRQCNIEHSTFHPQTEIVVEISRMTEIQFDSESPISEQTTACKGDHEEEDISYHQ</sequence>
<feature type="domain" description="DUF6534" evidence="3">
    <location>
        <begin position="167"/>
        <end position="254"/>
    </location>
</feature>
<feature type="transmembrane region" description="Helical" evidence="2">
    <location>
        <begin position="19"/>
        <end position="37"/>
    </location>
</feature>
<protein>
    <recommendedName>
        <fullName evidence="3">DUF6534 domain-containing protein</fullName>
    </recommendedName>
</protein>
<evidence type="ECO:0000313" key="5">
    <source>
        <dbReference type="Proteomes" id="UP000292702"/>
    </source>
</evidence>
<feature type="region of interest" description="Disordered" evidence="1">
    <location>
        <begin position="321"/>
        <end position="343"/>
    </location>
</feature>
<keyword evidence="5" id="KW-1185">Reference proteome</keyword>
<feature type="compositionally biased region" description="Basic and acidic residues" evidence="1">
    <location>
        <begin position="331"/>
        <end position="343"/>
    </location>
</feature>
<organism evidence="4 5">
    <name type="scientific">Steccherinum ochraceum</name>
    <dbReference type="NCBI Taxonomy" id="92696"/>
    <lineage>
        <taxon>Eukaryota</taxon>
        <taxon>Fungi</taxon>
        <taxon>Dikarya</taxon>
        <taxon>Basidiomycota</taxon>
        <taxon>Agaricomycotina</taxon>
        <taxon>Agaricomycetes</taxon>
        <taxon>Polyporales</taxon>
        <taxon>Steccherinaceae</taxon>
        <taxon>Steccherinum</taxon>
    </lineage>
</organism>
<evidence type="ECO:0000259" key="3">
    <source>
        <dbReference type="Pfam" id="PF20152"/>
    </source>
</evidence>
<keyword evidence="2" id="KW-0472">Membrane</keyword>
<feature type="transmembrane region" description="Helical" evidence="2">
    <location>
        <begin position="49"/>
        <end position="69"/>
    </location>
</feature>
<reference evidence="4 5" key="1">
    <citation type="submission" date="2018-11" db="EMBL/GenBank/DDBJ databases">
        <title>Genome assembly of Steccherinum ochraceum LE-BIN_3174, the white-rot fungus of the Steccherinaceae family (The Residual Polyporoid clade, Polyporales, Basidiomycota).</title>
        <authorList>
            <person name="Fedorova T.V."/>
            <person name="Glazunova O.A."/>
            <person name="Landesman E.O."/>
            <person name="Moiseenko K.V."/>
            <person name="Psurtseva N.V."/>
            <person name="Savinova O.S."/>
            <person name="Shakhova N.V."/>
            <person name="Tyazhelova T.V."/>
            <person name="Vasina D.V."/>
        </authorList>
    </citation>
    <scope>NUCLEOTIDE SEQUENCE [LARGE SCALE GENOMIC DNA]</scope>
    <source>
        <strain evidence="4 5">LE-BIN_3174</strain>
    </source>
</reference>
<dbReference type="InterPro" id="IPR045339">
    <property type="entry name" value="DUF6534"/>
</dbReference>
<dbReference type="PANTHER" id="PTHR40465">
    <property type="entry name" value="CHROMOSOME 1, WHOLE GENOME SHOTGUN SEQUENCE"/>
    <property type="match status" value="1"/>
</dbReference>
<dbReference type="PANTHER" id="PTHR40465:SF1">
    <property type="entry name" value="DUF6534 DOMAIN-CONTAINING PROTEIN"/>
    <property type="match status" value="1"/>
</dbReference>
<keyword evidence="2" id="KW-1133">Transmembrane helix</keyword>
<feature type="transmembrane region" description="Helical" evidence="2">
    <location>
        <begin position="204"/>
        <end position="224"/>
    </location>
</feature>
<dbReference type="AlphaFoldDB" id="A0A4R0R6N1"/>